<feature type="transmembrane region" description="Helical" evidence="8">
    <location>
        <begin position="132"/>
        <end position="153"/>
    </location>
</feature>
<dbReference type="HAMAP" id="MF_01521">
    <property type="entry name" value="MntP_pump"/>
    <property type="match status" value="1"/>
</dbReference>
<comment type="function">
    <text evidence="8">Probably functions as a manganese efflux pump.</text>
</comment>
<dbReference type="InterPro" id="IPR022929">
    <property type="entry name" value="Put_MntP"/>
</dbReference>
<feature type="transmembrane region" description="Helical" evidence="8">
    <location>
        <begin position="39"/>
        <end position="62"/>
    </location>
</feature>
<keyword evidence="5 8" id="KW-0406">Ion transport</keyword>
<accession>A0A9W6GK63</accession>
<reference evidence="9" key="1">
    <citation type="submission" date="2022-12" db="EMBL/GenBank/DDBJ databases">
        <title>Reference genome sequencing for broad-spectrum identification of bacterial and archaeal isolates by mass spectrometry.</title>
        <authorList>
            <person name="Sekiguchi Y."/>
            <person name="Tourlousse D.M."/>
        </authorList>
    </citation>
    <scope>NUCLEOTIDE SEQUENCE</scope>
    <source>
        <strain evidence="9">10succ1</strain>
    </source>
</reference>
<keyword evidence="3 8" id="KW-0812">Transmembrane</keyword>
<feature type="transmembrane region" description="Helical" evidence="8">
    <location>
        <begin position="68"/>
        <end position="86"/>
    </location>
</feature>
<protein>
    <recommendedName>
        <fullName evidence="8">Putative manganese efflux pump MntP</fullName>
    </recommendedName>
</protein>
<dbReference type="RefSeq" id="WP_281833684.1">
    <property type="nucleotide sequence ID" value="NZ_BSDY01000003.1"/>
</dbReference>
<dbReference type="PANTHER" id="PTHR35529">
    <property type="entry name" value="MANGANESE EFFLUX PUMP MNTP-RELATED"/>
    <property type="match status" value="1"/>
</dbReference>
<organism evidence="9 10">
    <name type="scientific">Propionigenium maris DSM 9537</name>
    <dbReference type="NCBI Taxonomy" id="1123000"/>
    <lineage>
        <taxon>Bacteria</taxon>
        <taxon>Fusobacteriati</taxon>
        <taxon>Fusobacteriota</taxon>
        <taxon>Fusobacteriia</taxon>
        <taxon>Fusobacteriales</taxon>
        <taxon>Fusobacteriaceae</taxon>
        <taxon>Propionigenium</taxon>
    </lineage>
</organism>
<dbReference type="Pfam" id="PF02659">
    <property type="entry name" value="Mntp"/>
    <property type="match status" value="1"/>
</dbReference>
<evidence type="ECO:0000256" key="1">
    <source>
        <dbReference type="ARBA" id="ARBA00022448"/>
    </source>
</evidence>
<dbReference type="GO" id="GO:0005886">
    <property type="term" value="C:plasma membrane"/>
    <property type="evidence" value="ECO:0007669"/>
    <property type="project" value="UniProtKB-SubCell"/>
</dbReference>
<comment type="similarity">
    <text evidence="8">Belongs to the MntP (TC 9.B.29) family.</text>
</comment>
<dbReference type="AlphaFoldDB" id="A0A9W6GK63"/>
<evidence type="ECO:0000313" key="10">
    <source>
        <dbReference type="Proteomes" id="UP001144471"/>
    </source>
</evidence>
<keyword evidence="4 8" id="KW-1133">Transmembrane helix</keyword>
<dbReference type="InterPro" id="IPR003810">
    <property type="entry name" value="Mntp/YtaF"/>
</dbReference>
<keyword evidence="1 8" id="KW-0813">Transport</keyword>
<gene>
    <name evidence="8 9" type="primary">mntP</name>
    <name evidence="9" type="ORF">PM10SUCC1_08300</name>
</gene>
<keyword evidence="6 8" id="KW-0472">Membrane</keyword>
<name>A0A9W6GK63_9FUSO</name>
<evidence type="ECO:0000256" key="5">
    <source>
        <dbReference type="ARBA" id="ARBA00023065"/>
    </source>
</evidence>
<evidence type="ECO:0000256" key="4">
    <source>
        <dbReference type="ARBA" id="ARBA00022989"/>
    </source>
</evidence>
<keyword evidence="10" id="KW-1185">Reference proteome</keyword>
<dbReference type="EMBL" id="BSDY01000003">
    <property type="protein sequence ID" value="GLI55316.1"/>
    <property type="molecule type" value="Genomic_DNA"/>
</dbReference>
<sequence length="186" mass="20012">MNFTSLFFISVGLAMDAFAVSLSEGLALKRIHVKHILRVALIFGFFQGIMPLIGWGVGGLFYDKIARYDHWIAFGLLTFIGGKMLWEARESQKCETEGKCDIASNIIVLGIATSIDALAVGFSFSLLPGLNIYSAVTVIGVITFIISSLGVYIGNKAGELLGYRAEYAGGIILIGMGVRILSSHIA</sequence>
<feature type="transmembrane region" description="Helical" evidence="8">
    <location>
        <begin position="6"/>
        <end position="27"/>
    </location>
</feature>
<feature type="transmembrane region" description="Helical" evidence="8">
    <location>
        <begin position="165"/>
        <end position="185"/>
    </location>
</feature>
<keyword evidence="7 8" id="KW-0464">Manganese</keyword>
<dbReference type="GO" id="GO:0005384">
    <property type="term" value="F:manganese ion transmembrane transporter activity"/>
    <property type="evidence" value="ECO:0007669"/>
    <property type="project" value="UniProtKB-UniRule"/>
</dbReference>
<evidence type="ECO:0000256" key="3">
    <source>
        <dbReference type="ARBA" id="ARBA00022692"/>
    </source>
</evidence>
<evidence type="ECO:0000256" key="2">
    <source>
        <dbReference type="ARBA" id="ARBA00022475"/>
    </source>
</evidence>
<comment type="caution">
    <text evidence="9">The sequence shown here is derived from an EMBL/GenBank/DDBJ whole genome shotgun (WGS) entry which is preliminary data.</text>
</comment>
<evidence type="ECO:0000313" key="9">
    <source>
        <dbReference type="EMBL" id="GLI55316.1"/>
    </source>
</evidence>
<feature type="transmembrane region" description="Helical" evidence="8">
    <location>
        <begin position="106"/>
        <end position="126"/>
    </location>
</feature>
<comment type="subcellular location">
    <subcellularLocation>
        <location evidence="8">Cell membrane</location>
        <topology evidence="8">Multi-pass membrane protein</topology>
    </subcellularLocation>
</comment>
<dbReference type="PANTHER" id="PTHR35529:SF1">
    <property type="entry name" value="MANGANESE EFFLUX PUMP MNTP-RELATED"/>
    <property type="match status" value="1"/>
</dbReference>
<keyword evidence="2 8" id="KW-1003">Cell membrane</keyword>
<evidence type="ECO:0000256" key="6">
    <source>
        <dbReference type="ARBA" id="ARBA00023136"/>
    </source>
</evidence>
<dbReference type="Proteomes" id="UP001144471">
    <property type="component" value="Unassembled WGS sequence"/>
</dbReference>
<evidence type="ECO:0000256" key="7">
    <source>
        <dbReference type="ARBA" id="ARBA00023211"/>
    </source>
</evidence>
<evidence type="ECO:0000256" key="8">
    <source>
        <dbReference type="HAMAP-Rule" id="MF_01521"/>
    </source>
</evidence>
<proteinExistence type="inferred from homology"/>